<keyword evidence="10" id="KW-1185">Reference proteome</keyword>
<dbReference type="HOGENOM" id="CLU_044365_0_0_1"/>
<dbReference type="OrthoDB" id="441446at2759"/>
<gene>
    <name evidence="9" type="ORF">GALMADRAFT_72642</name>
</gene>
<keyword evidence="3" id="KW-0479">Metal-binding</keyword>
<dbReference type="InterPro" id="IPR003154">
    <property type="entry name" value="S1/P1nuclease"/>
</dbReference>
<dbReference type="GO" id="GO:0046872">
    <property type="term" value="F:metal ion binding"/>
    <property type="evidence" value="ECO:0007669"/>
    <property type="project" value="UniProtKB-KW"/>
</dbReference>
<dbReference type="GO" id="GO:0016788">
    <property type="term" value="F:hydrolase activity, acting on ester bonds"/>
    <property type="evidence" value="ECO:0007669"/>
    <property type="project" value="InterPro"/>
</dbReference>
<keyword evidence="7" id="KW-0325">Glycoprotein</keyword>
<keyword evidence="5" id="KW-0378">Hydrolase</keyword>
<keyword evidence="6" id="KW-1015">Disulfide bond</keyword>
<dbReference type="InterPro" id="IPR008947">
    <property type="entry name" value="PLipase_C/P1_nuclease_dom_sf"/>
</dbReference>
<dbReference type="Gene3D" id="1.10.575.10">
    <property type="entry name" value="P1 Nuclease"/>
    <property type="match status" value="1"/>
</dbReference>
<evidence type="ECO:0000256" key="1">
    <source>
        <dbReference type="ARBA" id="ARBA00009547"/>
    </source>
</evidence>
<proteinExistence type="inferred from homology"/>
<evidence type="ECO:0008006" key="11">
    <source>
        <dbReference type="Google" id="ProtNLM"/>
    </source>
</evidence>
<dbReference type="PANTHER" id="PTHR33146">
    <property type="entry name" value="ENDONUCLEASE 4"/>
    <property type="match status" value="1"/>
</dbReference>
<dbReference type="CDD" id="cd11010">
    <property type="entry name" value="S1-P1_nuclease"/>
    <property type="match status" value="1"/>
</dbReference>
<dbReference type="EMBL" id="KL142386">
    <property type="protein sequence ID" value="KDR73351.1"/>
    <property type="molecule type" value="Genomic_DNA"/>
</dbReference>
<evidence type="ECO:0000313" key="9">
    <source>
        <dbReference type="EMBL" id="KDR73351.1"/>
    </source>
</evidence>
<dbReference type="STRING" id="685588.A0A067SR27"/>
<feature type="chain" id="PRO_5001648553" description="Nuclease Le1" evidence="8">
    <location>
        <begin position="20"/>
        <end position="292"/>
    </location>
</feature>
<name>A0A067SR27_GALM3</name>
<dbReference type="GO" id="GO:0006308">
    <property type="term" value="P:DNA catabolic process"/>
    <property type="evidence" value="ECO:0007669"/>
    <property type="project" value="InterPro"/>
</dbReference>
<protein>
    <recommendedName>
        <fullName evidence="11">Nuclease Le1</fullName>
    </recommendedName>
</protein>
<evidence type="ECO:0000256" key="5">
    <source>
        <dbReference type="ARBA" id="ARBA00022801"/>
    </source>
</evidence>
<evidence type="ECO:0000256" key="8">
    <source>
        <dbReference type="SAM" id="SignalP"/>
    </source>
</evidence>
<keyword evidence="2" id="KW-0540">Nuclease</keyword>
<feature type="signal peptide" evidence="8">
    <location>
        <begin position="1"/>
        <end position="19"/>
    </location>
</feature>
<dbReference type="Pfam" id="PF02265">
    <property type="entry name" value="S1-P1_nuclease"/>
    <property type="match status" value="1"/>
</dbReference>
<keyword evidence="8" id="KW-0732">Signal</keyword>
<reference evidence="10" key="1">
    <citation type="journal article" date="2014" name="Proc. Natl. Acad. Sci. U.S.A.">
        <title>Extensive sampling of basidiomycete genomes demonstrates inadequacy of the white-rot/brown-rot paradigm for wood decay fungi.</title>
        <authorList>
            <person name="Riley R."/>
            <person name="Salamov A.A."/>
            <person name="Brown D.W."/>
            <person name="Nagy L.G."/>
            <person name="Floudas D."/>
            <person name="Held B.W."/>
            <person name="Levasseur A."/>
            <person name="Lombard V."/>
            <person name="Morin E."/>
            <person name="Otillar R."/>
            <person name="Lindquist E.A."/>
            <person name="Sun H."/>
            <person name="LaButti K.M."/>
            <person name="Schmutz J."/>
            <person name="Jabbour D."/>
            <person name="Luo H."/>
            <person name="Baker S.E."/>
            <person name="Pisabarro A.G."/>
            <person name="Walton J.D."/>
            <person name="Blanchette R.A."/>
            <person name="Henrissat B."/>
            <person name="Martin F."/>
            <person name="Cullen D."/>
            <person name="Hibbett D.S."/>
            <person name="Grigoriev I.V."/>
        </authorList>
    </citation>
    <scope>NUCLEOTIDE SEQUENCE [LARGE SCALE GENOMIC DNA]</scope>
    <source>
        <strain evidence="10">CBS 339.88</strain>
    </source>
</reference>
<dbReference type="GO" id="GO:0004519">
    <property type="term" value="F:endonuclease activity"/>
    <property type="evidence" value="ECO:0007669"/>
    <property type="project" value="UniProtKB-KW"/>
</dbReference>
<accession>A0A067SR27</accession>
<comment type="similarity">
    <text evidence="1">Belongs to the nuclease type I family.</text>
</comment>
<dbReference type="GO" id="GO:0003676">
    <property type="term" value="F:nucleic acid binding"/>
    <property type="evidence" value="ECO:0007669"/>
    <property type="project" value="InterPro"/>
</dbReference>
<evidence type="ECO:0000256" key="6">
    <source>
        <dbReference type="ARBA" id="ARBA00023157"/>
    </source>
</evidence>
<dbReference type="PANTHER" id="PTHR33146:SF26">
    <property type="entry name" value="ENDONUCLEASE 4"/>
    <property type="match status" value="1"/>
</dbReference>
<keyword evidence="4" id="KW-0255">Endonuclease</keyword>
<evidence type="ECO:0000256" key="2">
    <source>
        <dbReference type="ARBA" id="ARBA00022722"/>
    </source>
</evidence>
<evidence type="ECO:0000256" key="3">
    <source>
        <dbReference type="ARBA" id="ARBA00022723"/>
    </source>
</evidence>
<organism evidence="9 10">
    <name type="scientific">Galerina marginata (strain CBS 339.88)</name>
    <dbReference type="NCBI Taxonomy" id="685588"/>
    <lineage>
        <taxon>Eukaryota</taxon>
        <taxon>Fungi</taxon>
        <taxon>Dikarya</taxon>
        <taxon>Basidiomycota</taxon>
        <taxon>Agaricomycotina</taxon>
        <taxon>Agaricomycetes</taxon>
        <taxon>Agaricomycetidae</taxon>
        <taxon>Agaricales</taxon>
        <taxon>Agaricineae</taxon>
        <taxon>Strophariaceae</taxon>
        <taxon>Galerina</taxon>
    </lineage>
</organism>
<dbReference type="Proteomes" id="UP000027222">
    <property type="component" value="Unassembled WGS sequence"/>
</dbReference>
<sequence length="292" mass="31231">MRANTVLLSLAFGAVGVHGWGASGHHAVGFHQFLAPNALSFVQNTLGPVYNESLGPAATWADEIKSMSSFAWASNLHFVDAEGAYFHNPPTSCSVVESRDCADGRCILTAIANYTTRVVDDTLDDEQIQEALKFLGMQFIGDITQPLHVEALKLGGNQISVKCSGSTSNLHSVHTGIISRLLIEKYNNDVPTWANALVARIQTGDFSSQTASWVSCSAVTSPAGIIDCPVAWATDANAFDCSFVFDFATGQDLCTSDYFTNAVPIIETQIAKGGLRLAAWLNVLFDGATHLP</sequence>
<dbReference type="AlphaFoldDB" id="A0A067SR27"/>
<evidence type="ECO:0000313" key="10">
    <source>
        <dbReference type="Proteomes" id="UP000027222"/>
    </source>
</evidence>
<dbReference type="SUPFAM" id="SSF48537">
    <property type="entry name" value="Phospholipase C/P1 nuclease"/>
    <property type="match status" value="1"/>
</dbReference>
<evidence type="ECO:0000256" key="4">
    <source>
        <dbReference type="ARBA" id="ARBA00022759"/>
    </source>
</evidence>
<evidence type="ECO:0000256" key="7">
    <source>
        <dbReference type="ARBA" id="ARBA00023180"/>
    </source>
</evidence>